<gene>
    <name evidence="2" type="ORF">H8Z76_02735</name>
</gene>
<keyword evidence="3" id="KW-1185">Reference proteome</keyword>
<evidence type="ECO:0000313" key="2">
    <source>
        <dbReference type="EMBL" id="MBC5752948.1"/>
    </source>
</evidence>
<accession>A0ABR7I7N0</accession>
<dbReference type="Proteomes" id="UP000621540">
    <property type="component" value="Unassembled WGS sequence"/>
</dbReference>
<evidence type="ECO:0000256" key="1">
    <source>
        <dbReference type="SAM" id="MobiDB-lite"/>
    </source>
</evidence>
<evidence type="ECO:0000313" key="3">
    <source>
        <dbReference type="Proteomes" id="UP000621540"/>
    </source>
</evidence>
<feature type="region of interest" description="Disordered" evidence="1">
    <location>
        <begin position="51"/>
        <end position="88"/>
    </location>
</feature>
<name>A0ABR7I7N0_9FIRM</name>
<feature type="compositionally biased region" description="Basic residues" evidence="1">
    <location>
        <begin position="79"/>
        <end position="88"/>
    </location>
</feature>
<proteinExistence type="predicted"/>
<organism evidence="2 3">
    <name type="scientific">Roseburia yibonii</name>
    <dbReference type="NCBI Taxonomy" id="2763063"/>
    <lineage>
        <taxon>Bacteria</taxon>
        <taxon>Bacillati</taxon>
        <taxon>Bacillota</taxon>
        <taxon>Clostridia</taxon>
        <taxon>Lachnospirales</taxon>
        <taxon>Lachnospiraceae</taxon>
        <taxon>Roseburia</taxon>
    </lineage>
</organism>
<dbReference type="EMBL" id="JACOQH010000002">
    <property type="protein sequence ID" value="MBC5752948.1"/>
    <property type="molecule type" value="Genomic_DNA"/>
</dbReference>
<protein>
    <submittedName>
        <fullName evidence="2">Uncharacterized protein</fullName>
    </submittedName>
</protein>
<dbReference type="RefSeq" id="WP_022514192.1">
    <property type="nucleotide sequence ID" value="NZ_JACOQH010000002.1"/>
</dbReference>
<reference evidence="2 3" key="1">
    <citation type="submission" date="2020-08" db="EMBL/GenBank/DDBJ databases">
        <title>Genome public.</title>
        <authorList>
            <person name="Liu C."/>
            <person name="Sun Q."/>
        </authorList>
    </citation>
    <scope>NUCLEOTIDE SEQUENCE [LARGE SCALE GENOMIC DNA]</scope>
    <source>
        <strain evidence="2 3">BX0805</strain>
    </source>
</reference>
<feature type="compositionally biased region" description="Basic and acidic residues" evidence="1">
    <location>
        <begin position="51"/>
        <end position="61"/>
    </location>
</feature>
<comment type="caution">
    <text evidence="2">The sequence shown here is derived from an EMBL/GenBank/DDBJ whole genome shotgun (WGS) entry which is preliminary data.</text>
</comment>
<sequence>MKEELKSQLIAELNKAIKPEQDNEVEDDGRVQYHQATHTLQINEEAHIAAEKEEEEKKKPDEDEMFESLIQRLNEQKREHNKKNGSVS</sequence>